<protein>
    <submittedName>
        <fullName evidence="1">Phosphoglycerate mutase family protein</fullName>
    </submittedName>
</protein>
<proteinExistence type="predicted"/>
<dbReference type="AlphaFoldDB" id="A0A2P5HKW4"/>
<dbReference type="Proteomes" id="UP000094444">
    <property type="component" value="Unassembled WGS sequence"/>
</dbReference>
<reference evidence="1" key="1">
    <citation type="submission" date="2017-09" db="EMBL/GenBank/DDBJ databases">
        <title>Polyketide synthases of a Diaporthe helianthi virulent isolate.</title>
        <authorList>
            <person name="Baroncelli R."/>
        </authorList>
    </citation>
    <scope>NUCLEOTIDE SEQUENCE [LARGE SCALE GENOMIC DNA]</scope>
    <source>
        <strain evidence="1">7/96</strain>
    </source>
</reference>
<sequence>MPEVTENEPDGCNQGQEPEEIIAWARATFGGDFLDEQTFRLMPADWSDKSAGLYEYEESKLHLRATIARQIIRAMALKAGDDAHIVVVSHSQFLPYLTQGQGPDWNTAEWRTYAIGSDSAATLTQINL</sequence>
<dbReference type="OrthoDB" id="496981at2759"/>
<accession>A0A2P5HKW4</accession>
<keyword evidence="2" id="KW-1185">Reference proteome</keyword>
<dbReference type="EMBL" id="MAVT02001446">
    <property type="protein sequence ID" value="POS70903.1"/>
    <property type="molecule type" value="Genomic_DNA"/>
</dbReference>
<evidence type="ECO:0000313" key="1">
    <source>
        <dbReference type="EMBL" id="POS70903.1"/>
    </source>
</evidence>
<comment type="caution">
    <text evidence="1">The sequence shown here is derived from an EMBL/GenBank/DDBJ whole genome shotgun (WGS) entry which is preliminary data.</text>
</comment>
<organism evidence="1 2">
    <name type="scientific">Diaporthe helianthi</name>
    <dbReference type="NCBI Taxonomy" id="158607"/>
    <lineage>
        <taxon>Eukaryota</taxon>
        <taxon>Fungi</taxon>
        <taxon>Dikarya</taxon>
        <taxon>Ascomycota</taxon>
        <taxon>Pezizomycotina</taxon>
        <taxon>Sordariomycetes</taxon>
        <taxon>Sordariomycetidae</taxon>
        <taxon>Diaporthales</taxon>
        <taxon>Diaporthaceae</taxon>
        <taxon>Diaporthe</taxon>
    </lineage>
</organism>
<evidence type="ECO:0000313" key="2">
    <source>
        <dbReference type="Proteomes" id="UP000094444"/>
    </source>
</evidence>
<dbReference type="InParanoid" id="A0A2P5HKW4"/>
<gene>
    <name evidence="1" type="ORF">DHEL01_v210708</name>
</gene>
<name>A0A2P5HKW4_DIAHE</name>